<sequence length="63" mass="6878">MSFFLAARQGEICPVVCGRVLVASWAHAVSCVTLKIKRGVGRRFFWSGLLSRVTGSATFSDPF</sequence>
<dbReference type="Proteomes" id="UP000015105">
    <property type="component" value="Chromosome 5D"/>
</dbReference>
<evidence type="ECO:0000313" key="1">
    <source>
        <dbReference type="EnsemblPlants" id="AET5Gv20886000.5"/>
    </source>
</evidence>
<dbReference type="EnsemblPlants" id="AET5Gv20886000.5">
    <property type="protein sequence ID" value="AET5Gv20886000.5"/>
    <property type="gene ID" value="AET5Gv20886000"/>
</dbReference>
<dbReference type="Gramene" id="AET5Gv20886000.3">
    <property type="protein sequence ID" value="AET5Gv20886000.3"/>
    <property type="gene ID" value="AET5Gv20886000"/>
</dbReference>
<dbReference type="AlphaFoldDB" id="A0A453LRN9"/>
<accession>A0A453LRN9</accession>
<reference evidence="2" key="2">
    <citation type="journal article" date="2017" name="Nat. Plants">
        <title>The Aegilops tauschii genome reveals multiple impacts of transposons.</title>
        <authorList>
            <person name="Zhao G."/>
            <person name="Zou C."/>
            <person name="Li K."/>
            <person name="Wang K."/>
            <person name="Li T."/>
            <person name="Gao L."/>
            <person name="Zhang X."/>
            <person name="Wang H."/>
            <person name="Yang Z."/>
            <person name="Liu X."/>
            <person name="Jiang W."/>
            <person name="Mao L."/>
            <person name="Kong X."/>
            <person name="Jiao Y."/>
            <person name="Jia J."/>
        </authorList>
    </citation>
    <scope>NUCLEOTIDE SEQUENCE [LARGE SCALE GENOMIC DNA]</scope>
    <source>
        <strain evidence="2">cv. AL8/78</strain>
    </source>
</reference>
<reference evidence="1" key="3">
    <citation type="journal article" date="2017" name="Nature">
        <title>Genome sequence of the progenitor of the wheat D genome Aegilops tauschii.</title>
        <authorList>
            <person name="Luo M.C."/>
            <person name="Gu Y.Q."/>
            <person name="Puiu D."/>
            <person name="Wang H."/>
            <person name="Twardziok S.O."/>
            <person name="Deal K.R."/>
            <person name="Huo N."/>
            <person name="Zhu T."/>
            <person name="Wang L."/>
            <person name="Wang Y."/>
            <person name="McGuire P.E."/>
            <person name="Liu S."/>
            <person name="Long H."/>
            <person name="Ramasamy R.K."/>
            <person name="Rodriguez J.C."/>
            <person name="Van S.L."/>
            <person name="Yuan L."/>
            <person name="Wang Z."/>
            <person name="Xia Z."/>
            <person name="Xiao L."/>
            <person name="Anderson O.D."/>
            <person name="Ouyang S."/>
            <person name="Liang Y."/>
            <person name="Zimin A.V."/>
            <person name="Pertea G."/>
            <person name="Qi P."/>
            <person name="Bennetzen J.L."/>
            <person name="Dai X."/>
            <person name="Dawson M.W."/>
            <person name="Muller H.G."/>
            <person name="Kugler K."/>
            <person name="Rivarola-Duarte L."/>
            <person name="Spannagl M."/>
            <person name="Mayer K.F.X."/>
            <person name="Lu F.H."/>
            <person name="Bevan M.W."/>
            <person name="Leroy P."/>
            <person name="Li P."/>
            <person name="You F.M."/>
            <person name="Sun Q."/>
            <person name="Liu Z."/>
            <person name="Lyons E."/>
            <person name="Wicker T."/>
            <person name="Salzberg S.L."/>
            <person name="Devos K.M."/>
            <person name="Dvorak J."/>
        </authorList>
    </citation>
    <scope>NUCLEOTIDE SEQUENCE [LARGE SCALE GENOMIC DNA]</scope>
    <source>
        <strain evidence="1">cv. AL8/78</strain>
    </source>
</reference>
<reference evidence="1" key="4">
    <citation type="submission" date="2019-03" db="UniProtKB">
        <authorList>
            <consortium name="EnsemblPlants"/>
        </authorList>
    </citation>
    <scope>IDENTIFICATION</scope>
</reference>
<protein>
    <submittedName>
        <fullName evidence="1">Uncharacterized protein</fullName>
    </submittedName>
</protein>
<name>A0A453LRN9_AEGTS</name>
<proteinExistence type="predicted"/>
<dbReference type="EnsemblPlants" id="AET5Gv20886000.3">
    <property type="protein sequence ID" value="AET5Gv20886000.3"/>
    <property type="gene ID" value="AET5Gv20886000"/>
</dbReference>
<evidence type="ECO:0000313" key="2">
    <source>
        <dbReference type="Proteomes" id="UP000015105"/>
    </source>
</evidence>
<reference evidence="2" key="1">
    <citation type="journal article" date="2014" name="Science">
        <title>Ancient hybridizations among the ancestral genomes of bread wheat.</title>
        <authorList>
            <consortium name="International Wheat Genome Sequencing Consortium,"/>
            <person name="Marcussen T."/>
            <person name="Sandve S.R."/>
            <person name="Heier L."/>
            <person name="Spannagl M."/>
            <person name="Pfeifer M."/>
            <person name="Jakobsen K.S."/>
            <person name="Wulff B.B."/>
            <person name="Steuernagel B."/>
            <person name="Mayer K.F."/>
            <person name="Olsen O.A."/>
        </authorList>
    </citation>
    <scope>NUCLEOTIDE SEQUENCE [LARGE SCALE GENOMIC DNA]</scope>
    <source>
        <strain evidence="2">cv. AL8/78</strain>
    </source>
</reference>
<keyword evidence="2" id="KW-1185">Reference proteome</keyword>
<dbReference type="Gramene" id="AET5Gv20886000.5">
    <property type="protein sequence ID" value="AET5Gv20886000.5"/>
    <property type="gene ID" value="AET5Gv20886000"/>
</dbReference>
<reference evidence="1" key="5">
    <citation type="journal article" date="2021" name="G3 (Bethesda)">
        <title>Aegilops tauschii genome assembly Aet v5.0 features greater sequence contiguity and improved annotation.</title>
        <authorList>
            <person name="Wang L."/>
            <person name="Zhu T."/>
            <person name="Rodriguez J.C."/>
            <person name="Deal K.R."/>
            <person name="Dubcovsky J."/>
            <person name="McGuire P.E."/>
            <person name="Lux T."/>
            <person name="Spannagl M."/>
            <person name="Mayer K.F.X."/>
            <person name="Baldrich P."/>
            <person name="Meyers B.C."/>
            <person name="Huo N."/>
            <person name="Gu Y.Q."/>
            <person name="Zhou H."/>
            <person name="Devos K.M."/>
            <person name="Bennetzen J.L."/>
            <person name="Unver T."/>
            <person name="Budak H."/>
            <person name="Gulick P.J."/>
            <person name="Galiba G."/>
            <person name="Kalapos B."/>
            <person name="Nelson D.R."/>
            <person name="Li P."/>
            <person name="You F.M."/>
            <person name="Luo M.C."/>
            <person name="Dvorak J."/>
        </authorList>
    </citation>
    <scope>NUCLEOTIDE SEQUENCE [LARGE SCALE GENOMIC DNA]</scope>
    <source>
        <strain evidence="1">cv. AL8/78</strain>
    </source>
</reference>
<organism evidence="1 2">
    <name type="scientific">Aegilops tauschii subsp. strangulata</name>
    <name type="common">Goatgrass</name>
    <dbReference type="NCBI Taxonomy" id="200361"/>
    <lineage>
        <taxon>Eukaryota</taxon>
        <taxon>Viridiplantae</taxon>
        <taxon>Streptophyta</taxon>
        <taxon>Embryophyta</taxon>
        <taxon>Tracheophyta</taxon>
        <taxon>Spermatophyta</taxon>
        <taxon>Magnoliopsida</taxon>
        <taxon>Liliopsida</taxon>
        <taxon>Poales</taxon>
        <taxon>Poaceae</taxon>
        <taxon>BOP clade</taxon>
        <taxon>Pooideae</taxon>
        <taxon>Triticodae</taxon>
        <taxon>Triticeae</taxon>
        <taxon>Triticinae</taxon>
        <taxon>Aegilops</taxon>
    </lineage>
</organism>